<accession>A0ABT8IQY0</accession>
<evidence type="ECO:0000259" key="1">
    <source>
        <dbReference type="Pfam" id="PF01841"/>
    </source>
</evidence>
<name>A0ABT8IQY0_9BACL</name>
<reference evidence="2" key="1">
    <citation type="submission" date="2022-08" db="EMBL/GenBank/DDBJ databases">
        <title>Polycladomyces zharkentsis sp. nov., a novel thermophilic CMC and starch-degrading bacterium isolated from a geothermal spring in Kazakhstan.</title>
        <authorList>
            <person name="Mashzhan A."/>
            <person name="Kistaubaeva A."/>
            <person name="Javier-Lopez R."/>
            <person name="Birkeland N.-K."/>
        </authorList>
    </citation>
    <scope>NUCLEOTIDE SEQUENCE</scope>
    <source>
        <strain evidence="2">KSR 13</strain>
    </source>
</reference>
<comment type="caution">
    <text evidence="2">The sequence shown here is derived from an EMBL/GenBank/DDBJ whole genome shotgun (WGS) entry which is preliminary data.</text>
</comment>
<dbReference type="Pfam" id="PF01841">
    <property type="entry name" value="Transglut_core"/>
    <property type="match status" value="1"/>
</dbReference>
<dbReference type="EMBL" id="JANRHH010000052">
    <property type="protein sequence ID" value="MDN4595205.1"/>
    <property type="molecule type" value="Genomic_DNA"/>
</dbReference>
<dbReference type="RefSeq" id="WP_301240228.1">
    <property type="nucleotide sequence ID" value="NZ_JANRHH010000052.1"/>
</dbReference>
<dbReference type="Proteomes" id="UP001174196">
    <property type="component" value="Unassembled WGS sequence"/>
</dbReference>
<feature type="domain" description="Transglutaminase-like" evidence="1">
    <location>
        <begin position="39"/>
        <end position="104"/>
    </location>
</feature>
<protein>
    <recommendedName>
        <fullName evidence="1">Transglutaminase-like domain-containing protein</fullName>
    </recommendedName>
</protein>
<dbReference type="InterPro" id="IPR002931">
    <property type="entry name" value="Transglutaminase-like"/>
</dbReference>
<gene>
    <name evidence="2" type="ORF">NWF35_15160</name>
</gene>
<organism evidence="2 3">
    <name type="scientific">Polycladomyces subterraneus</name>
    <dbReference type="NCBI Taxonomy" id="1016997"/>
    <lineage>
        <taxon>Bacteria</taxon>
        <taxon>Bacillati</taxon>
        <taxon>Bacillota</taxon>
        <taxon>Bacilli</taxon>
        <taxon>Bacillales</taxon>
        <taxon>Thermoactinomycetaceae</taxon>
        <taxon>Polycladomyces</taxon>
    </lineage>
</organism>
<proteinExistence type="predicted"/>
<evidence type="ECO:0000313" key="3">
    <source>
        <dbReference type="Proteomes" id="UP001174196"/>
    </source>
</evidence>
<evidence type="ECO:0000313" key="2">
    <source>
        <dbReference type="EMBL" id="MDN4595205.1"/>
    </source>
</evidence>
<keyword evidence="3" id="KW-1185">Reference proteome</keyword>
<sequence length="205" mass="23354">MKTSEHWLDFCLRPVGEVSREFQSLGVRTFREAALYVQSLPYGRNVDRADARSVLREGKGTCSTKHALLAMLAKENNIPVRLMVGIYLMNETNTPGVGRVLEKHGFKEIPEAHCYLRLSERYLDFTRLTVPTNGTALSFLVEKEIAPEGIGEEKIRFHQDYLKHWVTSPGVPIKDWREVWEIREACIAALAQSKCTSNPRHQGNN</sequence>